<reference evidence="2 3" key="1">
    <citation type="submission" date="2015-07" db="EMBL/GenBank/DDBJ databases">
        <title>The genome of Pseudoloma neurophilia, a relevant intracellular parasite of the zebrafish.</title>
        <authorList>
            <person name="Ndikumana S."/>
            <person name="Pelin A."/>
            <person name="Sanders J."/>
            <person name="Corradi N."/>
        </authorList>
    </citation>
    <scope>NUCLEOTIDE SEQUENCE [LARGE SCALE GENOMIC DNA]</scope>
    <source>
        <strain evidence="2 3">MK1</strain>
    </source>
</reference>
<protein>
    <submittedName>
        <fullName evidence="2">Uncharacterized protein</fullName>
    </submittedName>
</protein>
<name>A0A0R0M7B0_9MICR</name>
<accession>A0A0R0M7B0</accession>
<dbReference type="VEuPathDB" id="MicrosporidiaDB:M153_3190006724"/>
<comment type="caution">
    <text evidence="2">The sequence shown here is derived from an EMBL/GenBank/DDBJ whole genome shotgun (WGS) entry which is preliminary data.</text>
</comment>
<keyword evidence="3" id="KW-1185">Reference proteome</keyword>
<dbReference type="EMBL" id="LGUB01000107">
    <property type="protein sequence ID" value="KRH94251.1"/>
    <property type="molecule type" value="Genomic_DNA"/>
</dbReference>
<gene>
    <name evidence="2" type="ORF">M153_3190006724</name>
</gene>
<evidence type="ECO:0000256" key="1">
    <source>
        <dbReference type="SAM" id="Phobius"/>
    </source>
</evidence>
<keyword evidence="1" id="KW-0472">Membrane</keyword>
<proteinExistence type="predicted"/>
<sequence length="74" mass="9065">MNGKQQRTFWWNNLYHRPMFASPLDNQSNMGMVLLNYINFKVFIFILLMKNVLKTLFWKKLQTQGFWFDNVPFL</sequence>
<evidence type="ECO:0000313" key="3">
    <source>
        <dbReference type="Proteomes" id="UP000051530"/>
    </source>
</evidence>
<keyword evidence="1" id="KW-1133">Transmembrane helix</keyword>
<evidence type="ECO:0000313" key="2">
    <source>
        <dbReference type="EMBL" id="KRH94251.1"/>
    </source>
</evidence>
<dbReference type="AlphaFoldDB" id="A0A0R0M7B0"/>
<dbReference type="Proteomes" id="UP000051530">
    <property type="component" value="Unassembled WGS sequence"/>
</dbReference>
<feature type="transmembrane region" description="Helical" evidence="1">
    <location>
        <begin position="34"/>
        <end position="53"/>
    </location>
</feature>
<organism evidence="2 3">
    <name type="scientific">Pseudoloma neurophilia</name>
    <dbReference type="NCBI Taxonomy" id="146866"/>
    <lineage>
        <taxon>Eukaryota</taxon>
        <taxon>Fungi</taxon>
        <taxon>Fungi incertae sedis</taxon>
        <taxon>Microsporidia</taxon>
        <taxon>Pseudoloma</taxon>
    </lineage>
</organism>
<keyword evidence="1" id="KW-0812">Transmembrane</keyword>